<evidence type="ECO:0000256" key="1">
    <source>
        <dbReference type="ARBA" id="ARBA00022598"/>
    </source>
</evidence>
<protein>
    <recommendedName>
        <fullName evidence="3">tRNA(Met) cytidine acetate ligase</fullName>
        <ecNumber evidence="3">6.3.4.-</ecNumber>
    </recommendedName>
</protein>
<dbReference type="RefSeq" id="WP_056975200.1">
    <property type="nucleotide sequence ID" value="NZ_AYZL01000020.1"/>
</dbReference>
<name>A0A0R2DIJ3_9LACO</name>
<dbReference type="SUPFAM" id="SSF52374">
    <property type="entry name" value="Nucleotidylyl transferase"/>
    <property type="match status" value="1"/>
</dbReference>
<dbReference type="PATRIC" id="fig|1423744.4.peg.1029"/>
<keyword evidence="3" id="KW-0547">Nucleotide-binding</keyword>
<dbReference type="Gene3D" id="3.40.50.620">
    <property type="entry name" value="HUPs"/>
    <property type="match status" value="1"/>
</dbReference>
<evidence type="ECO:0000313" key="4">
    <source>
        <dbReference type="EMBL" id="KRN03890.1"/>
    </source>
</evidence>
<dbReference type="GO" id="GO:0006400">
    <property type="term" value="P:tRNA modification"/>
    <property type="evidence" value="ECO:0007669"/>
    <property type="project" value="UniProtKB-UniRule"/>
</dbReference>
<dbReference type="GO" id="GO:0005737">
    <property type="term" value="C:cytoplasm"/>
    <property type="evidence" value="ECO:0007669"/>
    <property type="project" value="UniProtKB-SubCell"/>
</dbReference>
<dbReference type="NCBIfam" id="NF010191">
    <property type="entry name" value="PRK13670.1"/>
    <property type="match status" value="1"/>
</dbReference>
<sequence>MSVTGVIAEFNPFHSGHEFLMNQARLVAQDDPIIVVMSGNYVQRGDIAISDKWTRTEAALTAGADLVVELPFHHAVQPADRFARGAIEILADLGVETLVFGAENARLNFESLGQKIGEIMQKSADFSDYTQTYAAQYNDTIASELGYEVNRPNTLLAIAYSVANVKLKTNLNMYPVRRLGVDHDQPLTKKQPVASASAIRKALNQQQGLESEFKNWIPKAELSAILAQPNFPDWEMLFPFLKYKIESTSATNLANIYQMTEGLENRMKQVIHQTDSFGEFLMALKSKRYTYARLRRLSLYCLLNVSSEQVMTYSQKKYARVLGYSKLGRQHLKRVKKQTELTIISRVNKKNANLDGDLALEVQVDRLYEQMSKQTSQNFGRRPIERK</sequence>
<keyword evidence="3" id="KW-0963">Cytoplasm</keyword>
<dbReference type="STRING" id="1423744.FC86_GL001002"/>
<reference evidence="4 5" key="1">
    <citation type="journal article" date="2015" name="Genome Announc.">
        <title>Expanding the biotechnology potential of lactobacilli through comparative genomics of 213 strains and associated genera.</title>
        <authorList>
            <person name="Sun Z."/>
            <person name="Harris H.M."/>
            <person name="McCann A."/>
            <person name="Guo C."/>
            <person name="Argimon S."/>
            <person name="Zhang W."/>
            <person name="Yang X."/>
            <person name="Jeffery I.B."/>
            <person name="Cooney J.C."/>
            <person name="Kagawa T.F."/>
            <person name="Liu W."/>
            <person name="Song Y."/>
            <person name="Salvetti E."/>
            <person name="Wrobel A."/>
            <person name="Rasinkangas P."/>
            <person name="Parkhill J."/>
            <person name="Rea M.C."/>
            <person name="O'Sullivan O."/>
            <person name="Ritari J."/>
            <person name="Douillard F.P."/>
            <person name="Paul Ross R."/>
            <person name="Yang R."/>
            <person name="Briner A.E."/>
            <person name="Felis G.E."/>
            <person name="de Vos W.M."/>
            <person name="Barrangou R."/>
            <person name="Klaenhammer T.R."/>
            <person name="Caufield P.W."/>
            <person name="Cui Y."/>
            <person name="Zhang H."/>
            <person name="O'Toole P.W."/>
        </authorList>
    </citation>
    <scope>NUCLEOTIDE SEQUENCE [LARGE SCALE GENOMIC DNA]</scope>
    <source>
        <strain evidence="4 5">DSM 23037</strain>
    </source>
</reference>
<dbReference type="PANTHER" id="PTHR37825">
    <property type="entry name" value="TRNA(MET) CYTIDINE ACETATE LIGASE"/>
    <property type="match status" value="1"/>
</dbReference>
<comment type="caution">
    <text evidence="4">The sequence shown here is derived from an EMBL/GenBank/DDBJ whole genome shotgun (WGS) entry which is preliminary data.</text>
</comment>
<keyword evidence="2 3" id="KW-0819">tRNA processing</keyword>
<comment type="similarity">
    <text evidence="3">Belongs to the TmcAL family.</text>
</comment>
<dbReference type="OrthoDB" id="9769796at2"/>
<gene>
    <name evidence="3" type="primary">tmcAL</name>
    <name evidence="4" type="ORF">FC86_GL001002</name>
</gene>
<evidence type="ECO:0000256" key="2">
    <source>
        <dbReference type="ARBA" id="ARBA00022694"/>
    </source>
</evidence>
<evidence type="ECO:0000313" key="5">
    <source>
        <dbReference type="Proteomes" id="UP000051378"/>
    </source>
</evidence>
<feature type="binding site" evidence="3">
    <location>
        <position position="101"/>
    </location>
    <ligand>
        <name>ATP</name>
        <dbReference type="ChEBI" id="CHEBI:30616"/>
    </ligand>
</feature>
<feature type="binding site" evidence="3">
    <location>
        <position position="178"/>
    </location>
    <ligand>
        <name>ATP</name>
        <dbReference type="ChEBI" id="CHEBI:30616"/>
    </ligand>
</feature>
<keyword evidence="3" id="KW-0067">ATP-binding</keyword>
<dbReference type="InterPro" id="IPR014729">
    <property type="entry name" value="Rossmann-like_a/b/a_fold"/>
</dbReference>
<evidence type="ECO:0000256" key="3">
    <source>
        <dbReference type="HAMAP-Rule" id="MF_01539"/>
    </source>
</evidence>
<feature type="binding site" evidence="3">
    <location>
        <position position="153"/>
    </location>
    <ligand>
        <name>ATP</name>
        <dbReference type="ChEBI" id="CHEBI:30616"/>
    </ligand>
</feature>
<keyword evidence="3" id="KW-0820">tRNA-binding</keyword>
<dbReference type="HAMAP" id="MF_01539">
    <property type="entry name" value="TmcAL"/>
    <property type="match status" value="1"/>
</dbReference>
<dbReference type="PANTHER" id="PTHR37825:SF1">
    <property type="entry name" value="TRNA(MET) CYTIDINE ACETATE LIGASE"/>
    <property type="match status" value="1"/>
</dbReference>
<dbReference type="AlphaFoldDB" id="A0A0R2DIJ3"/>
<dbReference type="InterPro" id="IPR008513">
    <property type="entry name" value="tRNA(Met)_cyd_acetate_ligase"/>
</dbReference>
<dbReference type="GO" id="GO:0016879">
    <property type="term" value="F:ligase activity, forming carbon-nitrogen bonds"/>
    <property type="evidence" value="ECO:0007669"/>
    <property type="project" value="UniProtKB-UniRule"/>
</dbReference>
<dbReference type="Proteomes" id="UP000051378">
    <property type="component" value="Unassembled WGS sequence"/>
</dbReference>
<dbReference type="GO" id="GO:0005524">
    <property type="term" value="F:ATP binding"/>
    <property type="evidence" value="ECO:0007669"/>
    <property type="project" value="UniProtKB-KW"/>
</dbReference>
<keyword evidence="3" id="KW-0694">RNA-binding</keyword>
<dbReference type="EC" id="6.3.4.-" evidence="3"/>
<comment type="function">
    <text evidence="3">Catalyzes the formation of N(4)-acetylcytidine (ac(4)C) at the wobble position of elongator tRNA(Met), using acetate and ATP as substrates. First activates an acetate ion to form acetyladenylate (Ac-AMP) and then transfers the acetyl group to tRNA to form ac(4)C34.</text>
</comment>
<dbReference type="Pfam" id="PF05636">
    <property type="entry name" value="HIGH_NTase1"/>
    <property type="match status" value="1"/>
</dbReference>
<comment type="caution">
    <text evidence="3">Lacks conserved residue(s) required for the propagation of feature annotation.</text>
</comment>
<organism evidence="4 5">
    <name type="scientific">Holzapfeliella floricola DSM 23037 = JCM 16512</name>
    <dbReference type="NCBI Taxonomy" id="1423744"/>
    <lineage>
        <taxon>Bacteria</taxon>
        <taxon>Bacillati</taxon>
        <taxon>Bacillota</taxon>
        <taxon>Bacilli</taxon>
        <taxon>Lactobacillales</taxon>
        <taxon>Lactobacillaceae</taxon>
        <taxon>Holzapfeliella</taxon>
    </lineage>
</organism>
<comment type="catalytic activity">
    <reaction evidence="3">
        <text>cytidine(34) in elongator tRNA(Met) + acetate + ATP = N(4)-acetylcytidine(34) in elongator tRNA(Met) + AMP + diphosphate</text>
        <dbReference type="Rhea" id="RHEA:58144"/>
        <dbReference type="Rhea" id="RHEA-COMP:10693"/>
        <dbReference type="Rhea" id="RHEA-COMP:10694"/>
        <dbReference type="ChEBI" id="CHEBI:30089"/>
        <dbReference type="ChEBI" id="CHEBI:30616"/>
        <dbReference type="ChEBI" id="CHEBI:33019"/>
        <dbReference type="ChEBI" id="CHEBI:74900"/>
        <dbReference type="ChEBI" id="CHEBI:82748"/>
        <dbReference type="ChEBI" id="CHEBI:456215"/>
    </reaction>
</comment>
<accession>A0A0R2DIJ3</accession>
<keyword evidence="1 3" id="KW-0436">Ligase</keyword>
<comment type="subcellular location">
    <subcellularLocation>
        <location evidence="3">Cytoplasm</location>
    </subcellularLocation>
</comment>
<feature type="binding site" evidence="3">
    <location>
        <begin position="7"/>
        <end position="20"/>
    </location>
    <ligand>
        <name>ATP</name>
        <dbReference type="ChEBI" id="CHEBI:30616"/>
    </ligand>
</feature>
<dbReference type="GO" id="GO:0000049">
    <property type="term" value="F:tRNA binding"/>
    <property type="evidence" value="ECO:0007669"/>
    <property type="project" value="UniProtKB-KW"/>
</dbReference>
<keyword evidence="5" id="KW-1185">Reference proteome</keyword>
<proteinExistence type="inferred from homology"/>
<dbReference type="EMBL" id="AYZL01000020">
    <property type="protein sequence ID" value="KRN03890.1"/>
    <property type="molecule type" value="Genomic_DNA"/>
</dbReference>